<feature type="chain" id="PRO_5002812664" evidence="1">
    <location>
        <begin position="17"/>
        <end position="138"/>
    </location>
</feature>
<dbReference type="InParanoid" id="B4LIE4"/>
<evidence type="ECO:0000313" key="3">
    <source>
        <dbReference type="Proteomes" id="UP000008792"/>
    </source>
</evidence>
<keyword evidence="3" id="KW-1185">Reference proteome</keyword>
<dbReference type="OMA" id="FRFMSAQ"/>
<sequence length="138" mass="14554">MKYLAILALLLPLVYGAAVPHLQLPDADLVPDMSTAEDGMMLAPVPDMSLASDAVDTPSKRQVPPFRFMSAQLANADIDQVPDMSVAADAEDNETVKVEPFQADADLVPDMSVAADALDQVADNADLVPDMSVASDAE</sequence>
<dbReference type="HOGENOM" id="CLU_121604_0_0_1"/>
<feature type="signal peptide" evidence="1">
    <location>
        <begin position="1"/>
        <end position="16"/>
    </location>
</feature>
<evidence type="ECO:0000313" key="2">
    <source>
        <dbReference type="EMBL" id="EDW70731.1"/>
    </source>
</evidence>
<dbReference type="STRING" id="7244.B4LIE4"/>
<gene>
    <name evidence="2" type="primary">Dvir\GJ13940</name>
    <name evidence="2" type="ORF">Dvir_GJ13940</name>
</gene>
<organism evidence="2 3">
    <name type="scientific">Drosophila virilis</name>
    <name type="common">Fruit fly</name>
    <dbReference type="NCBI Taxonomy" id="7244"/>
    <lineage>
        <taxon>Eukaryota</taxon>
        <taxon>Metazoa</taxon>
        <taxon>Ecdysozoa</taxon>
        <taxon>Arthropoda</taxon>
        <taxon>Hexapoda</taxon>
        <taxon>Insecta</taxon>
        <taxon>Pterygota</taxon>
        <taxon>Neoptera</taxon>
        <taxon>Endopterygota</taxon>
        <taxon>Diptera</taxon>
        <taxon>Brachycera</taxon>
        <taxon>Muscomorpha</taxon>
        <taxon>Ephydroidea</taxon>
        <taxon>Drosophilidae</taxon>
        <taxon>Drosophila</taxon>
    </lineage>
</organism>
<reference evidence="2 3" key="1">
    <citation type="journal article" date="2007" name="Nature">
        <title>Evolution of genes and genomes on the Drosophila phylogeny.</title>
        <authorList>
            <consortium name="Drosophila 12 Genomes Consortium"/>
            <person name="Clark A.G."/>
            <person name="Eisen M.B."/>
            <person name="Smith D.R."/>
            <person name="Bergman C.M."/>
            <person name="Oliver B."/>
            <person name="Markow T.A."/>
            <person name="Kaufman T.C."/>
            <person name="Kellis M."/>
            <person name="Gelbart W."/>
            <person name="Iyer V.N."/>
            <person name="Pollard D.A."/>
            <person name="Sackton T.B."/>
            <person name="Larracuente A.M."/>
            <person name="Singh N.D."/>
            <person name="Abad J.P."/>
            <person name="Abt D.N."/>
            <person name="Adryan B."/>
            <person name="Aguade M."/>
            <person name="Akashi H."/>
            <person name="Anderson W.W."/>
            <person name="Aquadro C.F."/>
            <person name="Ardell D.H."/>
            <person name="Arguello R."/>
            <person name="Artieri C.G."/>
            <person name="Barbash D.A."/>
            <person name="Barker D."/>
            <person name="Barsanti P."/>
            <person name="Batterham P."/>
            <person name="Batzoglou S."/>
            <person name="Begun D."/>
            <person name="Bhutkar A."/>
            <person name="Blanco E."/>
            <person name="Bosak S.A."/>
            <person name="Bradley R.K."/>
            <person name="Brand A.D."/>
            <person name="Brent M.R."/>
            <person name="Brooks A.N."/>
            <person name="Brown R.H."/>
            <person name="Butlin R.K."/>
            <person name="Caggese C."/>
            <person name="Calvi B.R."/>
            <person name="Bernardo de Carvalho A."/>
            <person name="Caspi A."/>
            <person name="Castrezana S."/>
            <person name="Celniker S.E."/>
            <person name="Chang J.L."/>
            <person name="Chapple C."/>
            <person name="Chatterji S."/>
            <person name="Chinwalla A."/>
            <person name="Civetta A."/>
            <person name="Clifton S.W."/>
            <person name="Comeron J.M."/>
            <person name="Costello J.C."/>
            <person name="Coyne J.A."/>
            <person name="Daub J."/>
            <person name="David R.G."/>
            <person name="Delcher A.L."/>
            <person name="Delehaunty K."/>
            <person name="Do C.B."/>
            <person name="Ebling H."/>
            <person name="Edwards K."/>
            <person name="Eickbush T."/>
            <person name="Evans J.D."/>
            <person name="Filipski A."/>
            <person name="Findeiss S."/>
            <person name="Freyhult E."/>
            <person name="Fulton L."/>
            <person name="Fulton R."/>
            <person name="Garcia A.C."/>
            <person name="Gardiner A."/>
            <person name="Garfield D.A."/>
            <person name="Garvin B.E."/>
            <person name="Gibson G."/>
            <person name="Gilbert D."/>
            <person name="Gnerre S."/>
            <person name="Godfrey J."/>
            <person name="Good R."/>
            <person name="Gotea V."/>
            <person name="Gravely B."/>
            <person name="Greenberg A.J."/>
            <person name="Griffiths-Jones S."/>
            <person name="Gross S."/>
            <person name="Guigo R."/>
            <person name="Gustafson E.A."/>
            <person name="Haerty W."/>
            <person name="Hahn M.W."/>
            <person name="Halligan D.L."/>
            <person name="Halpern A.L."/>
            <person name="Halter G.M."/>
            <person name="Han M.V."/>
            <person name="Heger A."/>
            <person name="Hillier L."/>
            <person name="Hinrichs A.S."/>
            <person name="Holmes I."/>
            <person name="Hoskins R.A."/>
            <person name="Hubisz M.J."/>
            <person name="Hultmark D."/>
            <person name="Huntley M.A."/>
            <person name="Jaffe D.B."/>
            <person name="Jagadeeshan S."/>
            <person name="Jeck W.R."/>
            <person name="Johnson J."/>
            <person name="Jones C.D."/>
            <person name="Jordan W.C."/>
            <person name="Karpen G.H."/>
            <person name="Kataoka E."/>
            <person name="Keightley P.D."/>
            <person name="Kheradpour P."/>
            <person name="Kirkness E.F."/>
            <person name="Koerich L.B."/>
            <person name="Kristiansen K."/>
            <person name="Kudrna D."/>
            <person name="Kulathinal R.J."/>
            <person name="Kumar S."/>
            <person name="Kwok R."/>
            <person name="Lander E."/>
            <person name="Langley C.H."/>
            <person name="Lapoint R."/>
            <person name="Lazzaro B.P."/>
            <person name="Lee S.J."/>
            <person name="Levesque L."/>
            <person name="Li R."/>
            <person name="Lin C.F."/>
            <person name="Lin M.F."/>
            <person name="Lindblad-Toh K."/>
            <person name="Llopart A."/>
            <person name="Long M."/>
            <person name="Low L."/>
            <person name="Lozovsky E."/>
            <person name="Lu J."/>
            <person name="Luo M."/>
            <person name="Machado C.A."/>
            <person name="Makalowski W."/>
            <person name="Marzo M."/>
            <person name="Matsuda M."/>
            <person name="Matzkin L."/>
            <person name="McAllister B."/>
            <person name="McBride C.S."/>
            <person name="McKernan B."/>
            <person name="McKernan K."/>
            <person name="Mendez-Lago M."/>
            <person name="Minx P."/>
            <person name="Mollenhauer M.U."/>
            <person name="Montooth K."/>
            <person name="Mount S.M."/>
            <person name="Mu X."/>
            <person name="Myers E."/>
            <person name="Negre B."/>
            <person name="Newfeld S."/>
            <person name="Nielsen R."/>
            <person name="Noor M.A."/>
            <person name="O'Grady P."/>
            <person name="Pachter L."/>
            <person name="Papaceit M."/>
            <person name="Parisi M.J."/>
            <person name="Parisi M."/>
            <person name="Parts L."/>
            <person name="Pedersen J.S."/>
            <person name="Pesole G."/>
            <person name="Phillippy A.M."/>
            <person name="Ponting C.P."/>
            <person name="Pop M."/>
            <person name="Porcelli D."/>
            <person name="Powell J.R."/>
            <person name="Prohaska S."/>
            <person name="Pruitt K."/>
            <person name="Puig M."/>
            <person name="Quesneville H."/>
            <person name="Ram K.R."/>
            <person name="Rand D."/>
            <person name="Rasmussen M.D."/>
            <person name="Reed L.K."/>
            <person name="Reenan R."/>
            <person name="Reily A."/>
            <person name="Remington K.A."/>
            <person name="Rieger T.T."/>
            <person name="Ritchie M.G."/>
            <person name="Robin C."/>
            <person name="Rogers Y.H."/>
            <person name="Rohde C."/>
            <person name="Rozas J."/>
            <person name="Rubenfield M.J."/>
            <person name="Ruiz A."/>
            <person name="Russo S."/>
            <person name="Salzberg S.L."/>
            <person name="Sanchez-Gracia A."/>
            <person name="Saranga D.J."/>
            <person name="Sato H."/>
            <person name="Schaeffer S.W."/>
            <person name="Schatz M.C."/>
            <person name="Schlenke T."/>
            <person name="Schwartz R."/>
            <person name="Segarra C."/>
            <person name="Singh R.S."/>
            <person name="Sirot L."/>
            <person name="Sirota M."/>
            <person name="Sisneros N.B."/>
            <person name="Smith C.D."/>
            <person name="Smith T.F."/>
            <person name="Spieth J."/>
            <person name="Stage D.E."/>
            <person name="Stark A."/>
            <person name="Stephan W."/>
            <person name="Strausberg R.L."/>
            <person name="Strempel S."/>
            <person name="Sturgill D."/>
            <person name="Sutton G."/>
            <person name="Sutton G.G."/>
            <person name="Tao W."/>
            <person name="Teichmann S."/>
            <person name="Tobari Y.N."/>
            <person name="Tomimura Y."/>
            <person name="Tsolas J.M."/>
            <person name="Valente V.L."/>
            <person name="Venter E."/>
            <person name="Venter J.C."/>
            <person name="Vicario S."/>
            <person name="Vieira F.G."/>
            <person name="Vilella A.J."/>
            <person name="Villasante A."/>
            <person name="Walenz B."/>
            <person name="Wang J."/>
            <person name="Wasserman M."/>
            <person name="Watts T."/>
            <person name="Wilson D."/>
            <person name="Wilson R.K."/>
            <person name="Wing R.A."/>
            <person name="Wolfner M.F."/>
            <person name="Wong A."/>
            <person name="Wong G.K."/>
            <person name="Wu C.I."/>
            <person name="Wu G."/>
            <person name="Yamamoto D."/>
            <person name="Yang H.P."/>
            <person name="Yang S.P."/>
            <person name="Yorke J.A."/>
            <person name="Yoshida K."/>
            <person name="Zdobnov E."/>
            <person name="Zhang P."/>
            <person name="Zhang Y."/>
            <person name="Zimin A.V."/>
            <person name="Baldwin J."/>
            <person name="Abdouelleil A."/>
            <person name="Abdulkadir J."/>
            <person name="Abebe A."/>
            <person name="Abera B."/>
            <person name="Abreu J."/>
            <person name="Acer S.C."/>
            <person name="Aftuck L."/>
            <person name="Alexander A."/>
            <person name="An P."/>
            <person name="Anderson E."/>
            <person name="Anderson S."/>
            <person name="Arachi H."/>
            <person name="Azer M."/>
            <person name="Bachantsang P."/>
            <person name="Barry A."/>
            <person name="Bayul T."/>
            <person name="Berlin A."/>
            <person name="Bessette D."/>
            <person name="Bloom T."/>
            <person name="Blye J."/>
            <person name="Boguslavskiy L."/>
            <person name="Bonnet C."/>
            <person name="Boukhgalter B."/>
            <person name="Bourzgui I."/>
            <person name="Brown A."/>
            <person name="Cahill P."/>
            <person name="Channer S."/>
            <person name="Cheshatsang Y."/>
            <person name="Chuda L."/>
            <person name="Citroen M."/>
            <person name="Collymore A."/>
            <person name="Cooke P."/>
            <person name="Costello M."/>
            <person name="D'Aco K."/>
            <person name="Daza R."/>
            <person name="De Haan G."/>
            <person name="DeGray S."/>
            <person name="DeMaso C."/>
            <person name="Dhargay N."/>
            <person name="Dooley K."/>
            <person name="Dooley E."/>
            <person name="Doricent M."/>
            <person name="Dorje P."/>
            <person name="Dorjee K."/>
            <person name="Dupes A."/>
            <person name="Elong R."/>
            <person name="Falk J."/>
            <person name="Farina A."/>
            <person name="Faro S."/>
            <person name="Ferguson D."/>
            <person name="Fisher S."/>
            <person name="Foley C.D."/>
            <person name="Franke A."/>
            <person name="Friedrich D."/>
            <person name="Gadbois L."/>
            <person name="Gearin G."/>
            <person name="Gearin C.R."/>
            <person name="Giannoukos G."/>
            <person name="Goode T."/>
            <person name="Graham J."/>
            <person name="Grandbois E."/>
            <person name="Grewal S."/>
            <person name="Gyaltsen K."/>
            <person name="Hafez N."/>
            <person name="Hagos B."/>
            <person name="Hall J."/>
            <person name="Henson C."/>
            <person name="Hollinger A."/>
            <person name="Honan T."/>
            <person name="Huard M.D."/>
            <person name="Hughes L."/>
            <person name="Hurhula B."/>
            <person name="Husby M.E."/>
            <person name="Kamat A."/>
            <person name="Kanga B."/>
            <person name="Kashin S."/>
            <person name="Khazanovich D."/>
            <person name="Kisner P."/>
            <person name="Lance K."/>
            <person name="Lara M."/>
            <person name="Lee W."/>
            <person name="Lennon N."/>
            <person name="Letendre F."/>
            <person name="LeVine R."/>
            <person name="Lipovsky A."/>
            <person name="Liu X."/>
            <person name="Liu J."/>
            <person name="Liu S."/>
            <person name="Lokyitsang T."/>
            <person name="Lokyitsang Y."/>
            <person name="Lubonja R."/>
            <person name="Lui A."/>
            <person name="MacDonald P."/>
            <person name="Magnisalis V."/>
            <person name="Maru K."/>
            <person name="Matthews C."/>
            <person name="McCusker W."/>
            <person name="McDonough S."/>
            <person name="Mehta T."/>
            <person name="Meldrim J."/>
            <person name="Meneus L."/>
            <person name="Mihai O."/>
            <person name="Mihalev A."/>
            <person name="Mihova T."/>
            <person name="Mittelman R."/>
            <person name="Mlenga V."/>
            <person name="Montmayeur A."/>
            <person name="Mulrain L."/>
            <person name="Navidi A."/>
            <person name="Naylor J."/>
            <person name="Negash T."/>
            <person name="Nguyen T."/>
            <person name="Nguyen N."/>
            <person name="Nicol R."/>
            <person name="Norbu C."/>
            <person name="Norbu N."/>
            <person name="Novod N."/>
            <person name="O'Neill B."/>
            <person name="Osman S."/>
            <person name="Markiewicz E."/>
            <person name="Oyono O.L."/>
            <person name="Patti C."/>
            <person name="Phunkhang P."/>
            <person name="Pierre F."/>
            <person name="Priest M."/>
            <person name="Raghuraman S."/>
            <person name="Rege F."/>
            <person name="Reyes R."/>
            <person name="Rise C."/>
            <person name="Rogov P."/>
            <person name="Ross K."/>
            <person name="Ryan E."/>
            <person name="Settipalli S."/>
            <person name="Shea T."/>
            <person name="Sherpa N."/>
            <person name="Shi L."/>
            <person name="Shih D."/>
            <person name="Sparrow T."/>
            <person name="Spaulding J."/>
            <person name="Stalker J."/>
            <person name="Stange-Thomann N."/>
            <person name="Stavropoulos S."/>
            <person name="Stone C."/>
            <person name="Strader C."/>
            <person name="Tesfaye S."/>
            <person name="Thomson T."/>
            <person name="Thoulutsang Y."/>
            <person name="Thoulutsang D."/>
            <person name="Topham K."/>
            <person name="Topping I."/>
            <person name="Tsamla T."/>
            <person name="Vassiliev H."/>
            <person name="Vo A."/>
            <person name="Wangchuk T."/>
            <person name="Wangdi T."/>
            <person name="Weiand M."/>
            <person name="Wilkinson J."/>
            <person name="Wilson A."/>
            <person name="Yadav S."/>
            <person name="Young G."/>
            <person name="Yu Q."/>
            <person name="Zembek L."/>
            <person name="Zhong D."/>
            <person name="Zimmer A."/>
            <person name="Zwirko Z."/>
            <person name="Jaffe D.B."/>
            <person name="Alvarez P."/>
            <person name="Brockman W."/>
            <person name="Butler J."/>
            <person name="Chin C."/>
            <person name="Gnerre S."/>
            <person name="Grabherr M."/>
            <person name="Kleber M."/>
            <person name="Mauceli E."/>
            <person name="MacCallum I."/>
        </authorList>
    </citation>
    <scope>NUCLEOTIDE SEQUENCE [LARGE SCALE GENOMIC DNA]</scope>
    <source>
        <strain evidence="3">Tucson 15010-1051.87</strain>
    </source>
</reference>
<protein>
    <submittedName>
        <fullName evidence="2">Uncharacterized protein</fullName>
    </submittedName>
</protein>
<dbReference type="PhylomeDB" id="B4LIE4"/>
<dbReference type="KEGG" id="dvi:6624324"/>
<dbReference type="AlphaFoldDB" id="B4LIE4"/>
<proteinExistence type="predicted"/>
<accession>B4LIE4</accession>
<dbReference type="Proteomes" id="UP000008792">
    <property type="component" value="Unassembled WGS sequence"/>
</dbReference>
<dbReference type="OrthoDB" id="7855414at2759"/>
<evidence type="ECO:0000256" key="1">
    <source>
        <dbReference type="SAM" id="SignalP"/>
    </source>
</evidence>
<keyword evidence="1" id="KW-0732">Signal</keyword>
<name>B4LIE4_DROVI</name>
<dbReference type="EMBL" id="CH940647">
    <property type="protein sequence ID" value="EDW70731.1"/>
    <property type="molecule type" value="Genomic_DNA"/>
</dbReference>